<dbReference type="InterPro" id="IPR011063">
    <property type="entry name" value="TilS/TtcA_N"/>
</dbReference>
<dbReference type="SUPFAM" id="SSF52402">
    <property type="entry name" value="Adenine nucleotide alpha hydrolases-like"/>
    <property type="match status" value="1"/>
</dbReference>
<keyword evidence="2 8" id="KW-0963">Cytoplasm</keyword>
<gene>
    <name evidence="8 10" type="primary">tilS</name>
    <name evidence="10" type="ORF">H9977_12040</name>
</gene>
<comment type="subcellular location">
    <subcellularLocation>
        <location evidence="1 8">Cytoplasm</location>
    </subcellularLocation>
</comment>
<comment type="function">
    <text evidence="8">Ligates lysine onto the cytidine present at position 34 of the AUA codon-specific tRNA(Ile) that contains the anticodon CAU, in an ATP-dependent manner. Cytidine is converted to lysidine, thus changing the amino acid specificity of the tRNA from methionine to isoleucine.</text>
</comment>
<reference evidence="10" key="2">
    <citation type="submission" date="2021-04" db="EMBL/GenBank/DDBJ databases">
        <authorList>
            <person name="Gilroy R."/>
        </authorList>
    </citation>
    <scope>NUCLEOTIDE SEQUENCE</scope>
    <source>
        <strain evidence="10">ChiGjej6B6-14162</strain>
    </source>
</reference>
<sequence>MIGKIQAYIERHALLAGEAPVLVGVSGGADSVALLALLCRLGYACVVAHCNFHLRGDESERDEAFVRGLAERWQIPFYRVDFNTEEYARKNRLSIEMAARQLRYEWFENLRQELGCQAIAVAHHRDDNVETVLLNLFRGTGLSGLRGMRPRNGYVIRPLLGVSRQEIEAWLCGEGLSFVTDSTNCSDLFTRNFIRLRVLPLLESRQPSVKETIARSAEYLSGVEVIYRAAIDRARREVMPEEGRLLIDTLLCQAEPRTILFEILRDYGFSRAQVDQIFAVLEGESGRRFYSSTHQLVKDRGALLLAPLSVDQPDTVMIGRDFDRLDLPLPIEFCLMPNSPDLEIVKSLNVAYLDYGRLRGNLLLRHWQEGDWFIPFGMRGRKKLSDYFSDHKFSRLAKEEQWLLCDEESIVWVVGQRIDDRYRIKAETEMVLRINFYAR</sequence>
<accession>A0A9D1XA60</accession>
<evidence type="ECO:0000256" key="3">
    <source>
        <dbReference type="ARBA" id="ARBA00022598"/>
    </source>
</evidence>
<evidence type="ECO:0000256" key="8">
    <source>
        <dbReference type="HAMAP-Rule" id="MF_01161"/>
    </source>
</evidence>
<dbReference type="CDD" id="cd01992">
    <property type="entry name" value="TilS_N"/>
    <property type="match status" value="1"/>
</dbReference>
<dbReference type="AlphaFoldDB" id="A0A9D1XA60"/>
<protein>
    <recommendedName>
        <fullName evidence="8">tRNA(Ile)-lysidine synthase</fullName>
        <ecNumber evidence="8">6.3.4.19</ecNumber>
    </recommendedName>
    <alternativeName>
        <fullName evidence="8">tRNA(Ile)-2-lysyl-cytidine synthase</fullName>
    </alternativeName>
    <alternativeName>
        <fullName evidence="8">tRNA(Ile)-lysidine synthetase</fullName>
    </alternativeName>
</protein>
<keyword evidence="3 8" id="KW-0436">Ligase</keyword>
<evidence type="ECO:0000259" key="9">
    <source>
        <dbReference type="PROSITE" id="PS50008"/>
    </source>
</evidence>
<keyword evidence="6 8" id="KW-0067">ATP-binding</keyword>
<evidence type="ECO:0000313" key="11">
    <source>
        <dbReference type="Proteomes" id="UP000886740"/>
    </source>
</evidence>
<dbReference type="InterPro" id="IPR001711">
    <property type="entry name" value="PLipase_C_Pinositol-sp_Y"/>
</dbReference>
<dbReference type="GO" id="GO:0035556">
    <property type="term" value="P:intracellular signal transduction"/>
    <property type="evidence" value="ECO:0007669"/>
    <property type="project" value="InterPro"/>
</dbReference>
<comment type="caution">
    <text evidence="10">The sequence shown here is derived from an EMBL/GenBank/DDBJ whole genome shotgun (WGS) entry which is preliminary data.</text>
</comment>
<dbReference type="InterPro" id="IPR012796">
    <property type="entry name" value="Lysidine-tRNA-synth_C"/>
</dbReference>
<dbReference type="PANTHER" id="PTHR43033:SF1">
    <property type="entry name" value="TRNA(ILE)-LYSIDINE SYNTHASE-RELATED"/>
    <property type="match status" value="1"/>
</dbReference>
<dbReference type="InterPro" id="IPR012795">
    <property type="entry name" value="tRNA_Ile_lys_synt_N"/>
</dbReference>
<dbReference type="EC" id="6.3.4.19" evidence="8"/>
<evidence type="ECO:0000256" key="1">
    <source>
        <dbReference type="ARBA" id="ARBA00004496"/>
    </source>
</evidence>
<dbReference type="InterPro" id="IPR012094">
    <property type="entry name" value="tRNA_Ile_lys_synt"/>
</dbReference>
<dbReference type="GO" id="GO:0006629">
    <property type="term" value="P:lipid metabolic process"/>
    <property type="evidence" value="ECO:0007669"/>
    <property type="project" value="InterPro"/>
</dbReference>
<feature type="binding site" evidence="8">
    <location>
        <begin position="26"/>
        <end position="31"/>
    </location>
    <ligand>
        <name>ATP</name>
        <dbReference type="ChEBI" id="CHEBI:30616"/>
    </ligand>
</feature>
<dbReference type="GO" id="GO:0005737">
    <property type="term" value="C:cytoplasm"/>
    <property type="evidence" value="ECO:0007669"/>
    <property type="project" value="UniProtKB-SubCell"/>
</dbReference>
<dbReference type="SUPFAM" id="SSF56037">
    <property type="entry name" value="PheT/TilS domain"/>
    <property type="match status" value="1"/>
</dbReference>
<dbReference type="HAMAP" id="MF_01161">
    <property type="entry name" value="tRNA_Ile_lys_synt"/>
    <property type="match status" value="1"/>
</dbReference>
<keyword evidence="5 8" id="KW-0547">Nucleotide-binding</keyword>
<name>A0A9D1XA60_9BACT</name>
<dbReference type="EMBL" id="DXEL01000082">
    <property type="protein sequence ID" value="HIX75744.1"/>
    <property type="molecule type" value="Genomic_DNA"/>
</dbReference>
<evidence type="ECO:0000256" key="5">
    <source>
        <dbReference type="ARBA" id="ARBA00022741"/>
    </source>
</evidence>
<dbReference type="NCBIfam" id="TIGR02433">
    <property type="entry name" value="lysidine_TilS_C"/>
    <property type="match status" value="1"/>
</dbReference>
<evidence type="ECO:0000313" key="10">
    <source>
        <dbReference type="EMBL" id="HIX75744.1"/>
    </source>
</evidence>
<comment type="catalytic activity">
    <reaction evidence="7 8">
        <text>cytidine(34) in tRNA(Ile2) + L-lysine + ATP = lysidine(34) in tRNA(Ile2) + AMP + diphosphate + H(+)</text>
        <dbReference type="Rhea" id="RHEA:43744"/>
        <dbReference type="Rhea" id="RHEA-COMP:10625"/>
        <dbReference type="Rhea" id="RHEA-COMP:10670"/>
        <dbReference type="ChEBI" id="CHEBI:15378"/>
        <dbReference type="ChEBI" id="CHEBI:30616"/>
        <dbReference type="ChEBI" id="CHEBI:32551"/>
        <dbReference type="ChEBI" id="CHEBI:33019"/>
        <dbReference type="ChEBI" id="CHEBI:82748"/>
        <dbReference type="ChEBI" id="CHEBI:83665"/>
        <dbReference type="ChEBI" id="CHEBI:456215"/>
        <dbReference type="EC" id="6.3.4.19"/>
    </reaction>
</comment>
<organism evidence="10 11">
    <name type="scientific">Candidatus Parabacteroides intestinipullorum</name>
    <dbReference type="NCBI Taxonomy" id="2838723"/>
    <lineage>
        <taxon>Bacteria</taxon>
        <taxon>Pseudomonadati</taxon>
        <taxon>Bacteroidota</taxon>
        <taxon>Bacteroidia</taxon>
        <taxon>Bacteroidales</taxon>
        <taxon>Tannerellaceae</taxon>
        <taxon>Parabacteroides</taxon>
    </lineage>
</organism>
<dbReference type="GO" id="GO:0004435">
    <property type="term" value="F:phosphatidylinositol-4,5-bisphosphate phospholipase C activity"/>
    <property type="evidence" value="ECO:0007669"/>
    <property type="project" value="InterPro"/>
</dbReference>
<dbReference type="GO" id="GO:0032267">
    <property type="term" value="F:tRNA(Ile)-lysidine synthase activity"/>
    <property type="evidence" value="ECO:0007669"/>
    <property type="project" value="UniProtKB-EC"/>
</dbReference>
<reference evidence="10" key="1">
    <citation type="journal article" date="2021" name="PeerJ">
        <title>Extensive microbial diversity within the chicken gut microbiome revealed by metagenomics and culture.</title>
        <authorList>
            <person name="Gilroy R."/>
            <person name="Ravi A."/>
            <person name="Getino M."/>
            <person name="Pursley I."/>
            <person name="Horton D.L."/>
            <person name="Alikhan N.F."/>
            <person name="Baker D."/>
            <person name="Gharbi K."/>
            <person name="Hall N."/>
            <person name="Watson M."/>
            <person name="Adriaenssens E.M."/>
            <person name="Foster-Nyarko E."/>
            <person name="Jarju S."/>
            <person name="Secka A."/>
            <person name="Antonio M."/>
            <person name="Oren A."/>
            <person name="Chaudhuri R.R."/>
            <person name="La Ragione R."/>
            <person name="Hildebrand F."/>
            <person name="Pallen M.J."/>
        </authorList>
    </citation>
    <scope>NUCLEOTIDE SEQUENCE</scope>
    <source>
        <strain evidence="10">ChiGjej6B6-14162</strain>
    </source>
</reference>
<dbReference type="GO" id="GO:0006400">
    <property type="term" value="P:tRNA modification"/>
    <property type="evidence" value="ECO:0007669"/>
    <property type="project" value="UniProtKB-UniRule"/>
</dbReference>
<dbReference type="Proteomes" id="UP000886740">
    <property type="component" value="Unassembled WGS sequence"/>
</dbReference>
<dbReference type="Pfam" id="PF11734">
    <property type="entry name" value="TilS_C"/>
    <property type="match status" value="1"/>
</dbReference>
<dbReference type="PANTHER" id="PTHR43033">
    <property type="entry name" value="TRNA(ILE)-LYSIDINE SYNTHASE-RELATED"/>
    <property type="match status" value="1"/>
</dbReference>
<evidence type="ECO:0000256" key="7">
    <source>
        <dbReference type="ARBA" id="ARBA00048539"/>
    </source>
</evidence>
<dbReference type="SMART" id="SM00977">
    <property type="entry name" value="TilS_C"/>
    <property type="match status" value="1"/>
</dbReference>
<dbReference type="Pfam" id="PF01171">
    <property type="entry name" value="ATP_bind_3"/>
    <property type="match status" value="1"/>
</dbReference>
<dbReference type="GO" id="GO:0005524">
    <property type="term" value="F:ATP binding"/>
    <property type="evidence" value="ECO:0007669"/>
    <property type="project" value="UniProtKB-UniRule"/>
</dbReference>
<evidence type="ECO:0000256" key="6">
    <source>
        <dbReference type="ARBA" id="ARBA00022840"/>
    </source>
</evidence>
<dbReference type="InterPro" id="IPR014729">
    <property type="entry name" value="Rossmann-like_a/b/a_fold"/>
</dbReference>
<comment type="domain">
    <text evidence="8">The N-terminal region contains the highly conserved SGGXDS motif, predicted to be a P-loop motif involved in ATP binding.</text>
</comment>
<dbReference type="Gene3D" id="3.40.50.620">
    <property type="entry name" value="HUPs"/>
    <property type="match status" value="1"/>
</dbReference>
<dbReference type="PROSITE" id="PS50008">
    <property type="entry name" value="PIPLC_Y_DOMAIN"/>
    <property type="match status" value="1"/>
</dbReference>
<keyword evidence="4 8" id="KW-0819">tRNA processing</keyword>
<proteinExistence type="inferred from homology"/>
<dbReference type="NCBIfam" id="TIGR02432">
    <property type="entry name" value="lysidine_TilS_N"/>
    <property type="match status" value="1"/>
</dbReference>
<comment type="similarity">
    <text evidence="8">Belongs to the tRNA(Ile)-lysidine synthase family.</text>
</comment>
<feature type="domain" description="PI-PLC Y-box" evidence="9">
    <location>
        <begin position="115"/>
        <end position="158"/>
    </location>
</feature>
<evidence type="ECO:0000256" key="2">
    <source>
        <dbReference type="ARBA" id="ARBA00022490"/>
    </source>
</evidence>
<evidence type="ECO:0000256" key="4">
    <source>
        <dbReference type="ARBA" id="ARBA00022694"/>
    </source>
</evidence>